<sequence length="273" mass="29992">MARSSPQRAQESMIKPLVASSTNVGLGTHIETLSIDKKRTFLKFVFVSSLGYHVDLMLLKATFLLQYRRAFPLPAFQRICDVLLAFFAVWALAGLIGGATICLPLEQNWDPISPVWACKKRLWFWVGHGIVHVVTDVVILIMPLPLLKTLPLPRLHKVVLIGIFCLGFCTCVISAIRLTTLRPSFEDPDVTWTSATTVFFSVGEVACSIVCLCIPTLRPLVGRCSCCDRLGGSRNIMGLHPEEFRLSVPSTAGTIRPPSSLVPLTGVSTSSNR</sequence>
<accession>A0AAV9I1K3</accession>
<dbReference type="Proteomes" id="UP001321749">
    <property type="component" value="Unassembled WGS sequence"/>
</dbReference>
<dbReference type="AlphaFoldDB" id="A0AAV9I1K3"/>
<keyword evidence="2 6" id="KW-0812">Transmembrane</keyword>
<evidence type="ECO:0000256" key="3">
    <source>
        <dbReference type="ARBA" id="ARBA00022989"/>
    </source>
</evidence>
<feature type="transmembrane region" description="Helical" evidence="6">
    <location>
        <begin position="190"/>
        <end position="214"/>
    </location>
</feature>
<feature type="transmembrane region" description="Helical" evidence="6">
    <location>
        <begin position="122"/>
        <end position="146"/>
    </location>
</feature>
<feature type="domain" description="Rhodopsin" evidence="7">
    <location>
        <begin position="20"/>
        <end position="222"/>
    </location>
</feature>
<protein>
    <recommendedName>
        <fullName evidence="7">Rhodopsin domain-containing protein</fullName>
    </recommendedName>
</protein>
<dbReference type="Pfam" id="PF20684">
    <property type="entry name" value="Fung_rhodopsin"/>
    <property type="match status" value="1"/>
</dbReference>
<evidence type="ECO:0000313" key="8">
    <source>
        <dbReference type="EMBL" id="KAK4466871.1"/>
    </source>
</evidence>
<keyword evidence="9" id="KW-1185">Reference proteome</keyword>
<evidence type="ECO:0000313" key="9">
    <source>
        <dbReference type="Proteomes" id="UP001321749"/>
    </source>
</evidence>
<keyword evidence="3 6" id="KW-1133">Transmembrane helix</keyword>
<evidence type="ECO:0000256" key="6">
    <source>
        <dbReference type="SAM" id="Phobius"/>
    </source>
</evidence>
<dbReference type="PANTHER" id="PTHR33048">
    <property type="entry name" value="PTH11-LIKE INTEGRAL MEMBRANE PROTEIN (AFU_ORTHOLOGUE AFUA_5G11245)"/>
    <property type="match status" value="1"/>
</dbReference>
<dbReference type="EMBL" id="MU864929">
    <property type="protein sequence ID" value="KAK4466871.1"/>
    <property type="molecule type" value="Genomic_DNA"/>
</dbReference>
<comment type="similarity">
    <text evidence="5">Belongs to the SAT4 family.</text>
</comment>
<reference evidence="8" key="1">
    <citation type="journal article" date="2023" name="Mol. Phylogenet. Evol.">
        <title>Genome-scale phylogeny and comparative genomics of the fungal order Sordariales.</title>
        <authorList>
            <person name="Hensen N."/>
            <person name="Bonometti L."/>
            <person name="Westerberg I."/>
            <person name="Brannstrom I.O."/>
            <person name="Guillou S."/>
            <person name="Cros-Aarteil S."/>
            <person name="Calhoun S."/>
            <person name="Haridas S."/>
            <person name="Kuo A."/>
            <person name="Mondo S."/>
            <person name="Pangilinan J."/>
            <person name="Riley R."/>
            <person name="LaButti K."/>
            <person name="Andreopoulos B."/>
            <person name="Lipzen A."/>
            <person name="Chen C."/>
            <person name="Yan M."/>
            <person name="Daum C."/>
            <person name="Ng V."/>
            <person name="Clum A."/>
            <person name="Steindorff A."/>
            <person name="Ohm R.A."/>
            <person name="Martin F."/>
            <person name="Silar P."/>
            <person name="Natvig D.O."/>
            <person name="Lalanne C."/>
            <person name="Gautier V."/>
            <person name="Ament-Velasquez S.L."/>
            <person name="Kruys A."/>
            <person name="Hutchinson M.I."/>
            <person name="Powell A.J."/>
            <person name="Barry K."/>
            <person name="Miller A.N."/>
            <person name="Grigoriev I.V."/>
            <person name="Debuchy R."/>
            <person name="Gladieux P."/>
            <person name="Hiltunen Thoren M."/>
            <person name="Johannesson H."/>
        </authorList>
    </citation>
    <scope>NUCLEOTIDE SEQUENCE</scope>
    <source>
        <strain evidence="8">PSN324</strain>
    </source>
</reference>
<organism evidence="8 9">
    <name type="scientific">Cladorrhinum samala</name>
    <dbReference type="NCBI Taxonomy" id="585594"/>
    <lineage>
        <taxon>Eukaryota</taxon>
        <taxon>Fungi</taxon>
        <taxon>Dikarya</taxon>
        <taxon>Ascomycota</taxon>
        <taxon>Pezizomycotina</taxon>
        <taxon>Sordariomycetes</taxon>
        <taxon>Sordariomycetidae</taxon>
        <taxon>Sordariales</taxon>
        <taxon>Podosporaceae</taxon>
        <taxon>Cladorrhinum</taxon>
    </lineage>
</organism>
<reference evidence="8" key="2">
    <citation type="submission" date="2023-06" db="EMBL/GenBank/DDBJ databases">
        <authorList>
            <consortium name="Lawrence Berkeley National Laboratory"/>
            <person name="Mondo S.J."/>
            <person name="Hensen N."/>
            <person name="Bonometti L."/>
            <person name="Westerberg I."/>
            <person name="Brannstrom I.O."/>
            <person name="Guillou S."/>
            <person name="Cros-Aarteil S."/>
            <person name="Calhoun S."/>
            <person name="Haridas S."/>
            <person name="Kuo A."/>
            <person name="Pangilinan J."/>
            <person name="Riley R."/>
            <person name="Labutti K."/>
            <person name="Andreopoulos B."/>
            <person name="Lipzen A."/>
            <person name="Chen C."/>
            <person name="Yanf M."/>
            <person name="Daum C."/>
            <person name="Ng V."/>
            <person name="Clum A."/>
            <person name="Steindorff A."/>
            <person name="Ohm R."/>
            <person name="Martin F."/>
            <person name="Silar P."/>
            <person name="Natvig D."/>
            <person name="Lalanne C."/>
            <person name="Gautier V."/>
            <person name="Ament-Velasquez S.L."/>
            <person name="Kruys A."/>
            <person name="Hutchinson M.I."/>
            <person name="Powell A.J."/>
            <person name="Barry K."/>
            <person name="Miller A.N."/>
            <person name="Grigoriev I.V."/>
            <person name="Debuchy R."/>
            <person name="Gladieux P."/>
            <person name="Thoren M.H."/>
            <person name="Johannesson H."/>
        </authorList>
    </citation>
    <scope>NUCLEOTIDE SEQUENCE</scope>
    <source>
        <strain evidence="8">PSN324</strain>
    </source>
</reference>
<keyword evidence="4 6" id="KW-0472">Membrane</keyword>
<evidence type="ECO:0000256" key="1">
    <source>
        <dbReference type="ARBA" id="ARBA00004141"/>
    </source>
</evidence>
<gene>
    <name evidence="8" type="ORF">QBC42DRAFT_319031</name>
</gene>
<evidence type="ECO:0000256" key="2">
    <source>
        <dbReference type="ARBA" id="ARBA00022692"/>
    </source>
</evidence>
<feature type="transmembrane region" description="Helical" evidence="6">
    <location>
        <begin position="79"/>
        <end position="102"/>
    </location>
</feature>
<evidence type="ECO:0000256" key="4">
    <source>
        <dbReference type="ARBA" id="ARBA00023136"/>
    </source>
</evidence>
<dbReference type="InterPro" id="IPR052337">
    <property type="entry name" value="SAT4-like"/>
</dbReference>
<comment type="subcellular location">
    <subcellularLocation>
        <location evidence="1">Membrane</location>
        <topology evidence="1">Multi-pass membrane protein</topology>
    </subcellularLocation>
</comment>
<dbReference type="GO" id="GO:0016020">
    <property type="term" value="C:membrane"/>
    <property type="evidence" value="ECO:0007669"/>
    <property type="project" value="UniProtKB-SubCell"/>
</dbReference>
<evidence type="ECO:0000259" key="7">
    <source>
        <dbReference type="Pfam" id="PF20684"/>
    </source>
</evidence>
<dbReference type="InterPro" id="IPR049326">
    <property type="entry name" value="Rhodopsin_dom_fungi"/>
</dbReference>
<feature type="transmembrane region" description="Helical" evidence="6">
    <location>
        <begin position="158"/>
        <end position="178"/>
    </location>
</feature>
<proteinExistence type="inferred from homology"/>
<comment type="caution">
    <text evidence="8">The sequence shown here is derived from an EMBL/GenBank/DDBJ whole genome shotgun (WGS) entry which is preliminary data.</text>
</comment>
<dbReference type="PANTHER" id="PTHR33048:SF47">
    <property type="entry name" value="INTEGRAL MEMBRANE PROTEIN-RELATED"/>
    <property type="match status" value="1"/>
</dbReference>
<name>A0AAV9I1K3_9PEZI</name>
<evidence type="ECO:0000256" key="5">
    <source>
        <dbReference type="ARBA" id="ARBA00038359"/>
    </source>
</evidence>